<dbReference type="InterPro" id="IPR023201">
    <property type="entry name" value="SecY_dom_sf"/>
</dbReference>
<accession>A0A518AF02</accession>
<evidence type="ECO:0000313" key="16">
    <source>
        <dbReference type="Proteomes" id="UP000315647"/>
    </source>
</evidence>
<dbReference type="HAMAP" id="MF_01465">
    <property type="entry name" value="SecY"/>
    <property type="match status" value="1"/>
</dbReference>
<dbReference type="Pfam" id="PF00344">
    <property type="entry name" value="SecY"/>
    <property type="match status" value="1"/>
</dbReference>
<feature type="transmembrane region" description="Helical" evidence="10">
    <location>
        <begin position="190"/>
        <end position="211"/>
    </location>
</feature>
<feature type="transmembrane region" description="Helical" evidence="10">
    <location>
        <begin position="416"/>
        <end position="435"/>
    </location>
</feature>
<evidence type="ECO:0000313" key="15">
    <source>
        <dbReference type="EMBL" id="QDV21173.1"/>
    </source>
</evidence>
<feature type="transmembrane region" description="Helical" evidence="10">
    <location>
        <begin position="325"/>
        <end position="346"/>
    </location>
</feature>
<evidence type="ECO:0000256" key="8">
    <source>
        <dbReference type="ARBA" id="ARBA00023136"/>
    </source>
</evidence>
<comment type="subcellular location">
    <subcellularLocation>
        <location evidence="10">Cell membrane</location>
        <topology evidence="10">Multi-pass membrane protein</topology>
    </subcellularLocation>
    <subcellularLocation>
        <location evidence="1 12">Membrane</location>
        <topology evidence="1 12">Multi-pass membrane protein</topology>
    </subcellularLocation>
</comment>
<reference evidence="14 16" key="1">
    <citation type="submission" date="2019-03" db="EMBL/GenBank/DDBJ databases">
        <title>Deep-cultivation of Planctomycetes and their phenomic and genomic characterization uncovers novel biology.</title>
        <authorList>
            <person name="Wiegand S."/>
            <person name="Jogler M."/>
            <person name="Boedeker C."/>
            <person name="Pinto D."/>
            <person name="Vollmers J."/>
            <person name="Rivas-Marin E."/>
            <person name="Kohn T."/>
            <person name="Peeters S.H."/>
            <person name="Heuer A."/>
            <person name="Rast P."/>
            <person name="Oberbeckmann S."/>
            <person name="Bunk B."/>
            <person name="Jeske O."/>
            <person name="Meyerdierks A."/>
            <person name="Storesund J.E."/>
            <person name="Kallscheuer N."/>
            <person name="Luecker S."/>
            <person name="Lage O.M."/>
            <person name="Pohl T."/>
            <person name="Merkel B.J."/>
            <person name="Hornburger P."/>
            <person name="Mueller R.-W."/>
            <person name="Bruemmer F."/>
            <person name="Labrenz M."/>
            <person name="Spormann A.M."/>
            <person name="Op den Camp H."/>
            <person name="Overmann J."/>
            <person name="Amann R."/>
            <person name="Jetten M.S.M."/>
            <person name="Mascher T."/>
            <person name="Medema M.H."/>
            <person name="Devos D.P."/>
            <person name="Kaster A.-K."/>
            <person name="Ovreas L."/>
            <person name="Rohde M."/>
            <person name="Galperin M.Y."/>
            <person name="Jogler C."/>
        </authorList>
    </citation>
    <scope>NUCLEOTIDE SEQUENCE [LARGE SCALE GENOMIC DNA]</scope>
    <source>
        <strain evidence="14 16">Enr10</strain>
        <strain evidence="15 17">Pan153</strain>
    </source>
</reference>
<evidence type="ECO:0000256" key="5">
    <source>
        <dbReference type="ARBA" id="ARBA00022927"/>
    </source>
</evidence>
<evidence type="ECO:0000313" key="14">
    <source>
        <dbReference type="EMBL" id="QDT30227.1"/>
    </source>
</evidence>
<keyword evidence="6 10" id="KW-1133">Transmembrane helix</keyword>
<dbReference type="GO" id="GO:0065002">
    <property type="term" value="P:intracellular protein transmembrane transport"/>
    <property type="evidence" value="ECO:0007669"/>
    <property type="project" value="UniProtKB-UniRule"/>
</dbReference>
<evidence type="ECO:0000256" key="7">
    <source>
        <dbReference type="ARBA" id="ARBA00023010"/>
    </source>
</evidence>
<evidence type="ECO:0000256" key="9">
    <source>
        <dbReference type="ARBA" id="ARBA00039733"/>
    </source>
</evidence>
<evidence type="ECO:0000256" key="10">
    <source>
        <dbReference type="HAMAP-Rule" id="MF_01465"/>
    </source>
</evidence>
<dbReference type="PRINTS" id="PR00303">
    <property type="entry name" value="SECYTRNLCASE"/>
</dbReference>
<dbReference type="NCBIfam" id="TIGR00967">
    <property type="entry name" value="3a0501s007"/>
    <property type="match status" value="1"/>
</dbReference>
<keyword evidence="8 10" id="KW-0472">Membrane</keyword>
<feature type="transmembrane region" description="Helical" evidence="10">
    <location>
        <begin position="389"/>
        <end position="410"/>
    </location>
</feature>
<dbReference type="GO" id="GO:0043952">
    <property type="term" value="P:protein transport by the Sec complex"/>
    <property type="evidence" value="ECO:0007669"/>
    <property type="project" value="UniProtKB-UniRule"/>
</dbReference>
<dbReference type="EMBL" id="CP037421">
    <property type="protein sequence ID" value="QDT30227.1"/>
    <property type="molecule type" value="Genomic_DNA"/>
</dbReference>
<evidence type="ECO:0000256" key="2">
    <source>
        <dbReference type="ARBA" id="ARBA00005751"/>
    </source>
</evidence>
<dbReference type="GO" id="GO:0005886">
    <property type="term" value="C:plasma membrane"/>
    <property type="evidence" value="ECO:0007669"/>
    <property type="project" value="UniProtKB-SubCell"/>
</dbReference>
<evidence type="ECO:0000256" key="3">
    <source>
        <dbReference type="ARBA" id="ARBA00022448"/>
    </source>
</evidence>
<dbReference type="Proteomes" id="UP000320839">
    <property type="component" value="Chromosome"/>
</dbReference>
<keyword evidence="5 10" id="KW-0653">Protein transport</keyword>
<gene>
    <name evidence="10 14" type="primary">secY</name>
    <name evidence="14" type="ORF">Enr10x_55870</name>
    <name evidence="15" type="ORF">Pan153_58550</name>
</gene>
<evidence type="ECO:0000256" key="11">
    <source>
        <dbReference type="RuleBase" id="RU000537"/>
    </source>
</evidence>
<evidence type="ECO:0000256" key="13">
    <source>
        <dbReference type="RuleBase" id="RU004349"/>
    </source>
</evidence>
<dbReference type="InterPro" id="IPR030659">
    <property type="entry name" value="SecY_CS"/>
</dbReference>
<keyword evidence="16" id="KW-1185">Reference proteome</keyword>
<proteinExistence type="inferred from homology"/>
<dbReference type="GO" id="GO:0006605">
    <property type="term" value="P:protein targeting"/>
    <property type="evidence" value="ECO:0007669"/>
    <property type="project" value="UniProtKB-UniRule"/>
</dbReference>
<evidence type="ECO:0000313" key="17">
    <source>
        <dbReference type="Proteomes" id="UP000320839"/>
    </source>
</evidence>
<dbReference type="PANTHER" id="PTHR10906">
    <property type="entry name" value="SECY/SEC61-ALPHA FAMILY MEMBER"/>
    <property type="match status" value="1"/>
</dbReference>
<evidence type="ECO:0000256" key="1">
    <source>
        <dbReference type="ARBA" id="ARBA00004141"/>
    </source>
</evidence>
<dbReference type="RefSeq" id="WP_145114842.1">
    <property type="nucleotide sequence ID" value="NZ_CP036277.1"/>
</dbReference>
<keyword evidence="7 10" id="KW-0811">Translocation</keyword>
<dbReference type="FunFam" id="1.10.3370.10:FF:000001">
    <property type="entry name" value="Preprotein translocase subunit SecY"/>
    <property type="match status" value="1"/>
</dbReference>
<keyword evidence="3 10" id="KW-0813">Transport</keyword>
<dbReference type="SUPFAM" id="SSF103491">
    <property type="entry name" value="Preprotein translocase SecY subunit"/>
    <property type="match status" value="1"/>
</dbReference>
<dbReference type="EMBL" id="CP036317">
    <property type="protein sequence ID" value="QDV21173.1"/>
    <property type="molecule type" value="Genomic_DNA"/>
</dbReference>
<evidence type="ECO:0000256" key="6">
    <source>
        <dbReference type="ARBA" id="ARBA00022989"/>
    </source>
</evidence>
<keyword evidence="4 10" id="KW-0812">Transmembrane</keyword>
<dbReference type="InterPro" id="IPR026593">
    <property type="entry name" value="SecY"/>
</dbReference>
<feature type="transmembrane region" description="Helical" evidence="10">
    <location>
        <begin position="157"/>
        <end position="178"/>
    </location>
</feature>
<dbReference type="Gene3D" id="1.10.3370.10">
    <property type="entry name" value="SecY subunit domain"/>
    <property type="match status" value="1"/>
</dbReference>
<evidence type="ECO:0000256" key="12">
    <source>
        <dbReference type="RuleBase" id="RU003484"/>
    </source>
</evidence>
<accession>A0A518FXS6</accession>
<sequence>MLGKLTVLFKIPELRKKILLTLLLLAIYRMGFWIALPFIDQAQLAETLKDLQSQQGGIGQVMQVISLFSASNIGQSTIFGLGIMPYISASIIFQLMGTVYPPLERLQKEGEAGRKKINEYTRYATVVICLAQSYFWIHTLAGGLGSGKSLILHGYGGLYFQLVATITMTTGTIFLMWIGEQIDAYGIGNGISLLIMAGILARMPTAGWSSLIEPALQKGVALGTDTGIDRLLILALVFVFVVVWVIAITQGQRRIPIQSAKHVRGRRVSGGQRQSLPLRVNQAGVMPIIFASSLLMFPYFVFHWMSQMWTSSTFLSMLDGAFQPMSRGFIYTISYVVLIYFFCYFWTAITFNPKDMAENLKDYGSFIPGYRPGARTAAYLESVMVRITYVGAAFLSLVAIIPTLVSTWLGVNFMVASFYGGTGLLIVVSVILDLVNKIDSHLVMRNYSGLLESDL</sequence>
<feature type="transmembrane region" description="Helical" evidence="10">
    <location>
        <begin position="283"/>
        <end position="305"/>
    </location>
</feature>
<comment type="subunit">
    <text evidence="10">Component of the Sec protein translocase complex. Heterotrimer consisting of SecY, SecE and SecG subunits. The heterotrimers can form oligomers, although 1 heterotrimer is thought to be able to translocate proteins. Interacts with the ribosome. Interacts with SecDF, and other proteins may be involved. Interacts with SecA.</text>
</comment>
<dbReference type="PIRSF" id="PIRSF004557">
    <property type="entry name" value="SecY"/>
    <property type="match status" value="1"/>
</dbReference>
<dbReference type="InterPro" id="IPR002208">
    <property type="entry name" value="SecY/SEC61-alpha"/>
</dbReference>
<organism evidence="14 16">
    <name type="scientific">Gimesia panareensis</name>
    <dbReference type="NCBI Taxonomy" id="2527978"/>
    <lineage>
        <taxon>Bacteria</taxon>
        <taxon>Pseudomonadati</taxon>
        <taxon>Planctomycetota</taxon>
        <taxon>Planctomycetia</taxon>
        <taxon>Planctomycetales</taxon>
        <taxon>Planctomycetaceae</taxon>
        <taxon>Gimesia</taxon>
    </lineage>
</organism>
<dbReference type="OrthoDB" id="9809248at2"/>
<dbReference type="AlphaFoldDB" id="A0A517QFA7"/>
<name>A0A517QFA7_9PLAN</name>
<dbReference type="PROSITE" id="PS00756">
    <property type="entry name" value="SECY_2"/>
    <property type="match status" value="1"/>
</dbReference>
<dbReference type="PROSITE" id="PS00755">
    <property type="entry name" value="SECY_1"/>
    <property type="match status" value="1"/>
</dbReference>
<keyword evidence="10" id="KW-1003">Cell membrane</keyword>
<protein>
    <recommendedName>
        <fullName evidence="9 10">Protein translocase subunit SecY</fullName>
    </recommendedName>
</protein>
<comment type="similarity">
    <text evidence="2 10 13">Belongs to the SecY/SEC61-alpha family.</text>
</comment>
<feature type="transmembrane region" description="Helical" evidence="10">
    <location>
        <begin position="120"/>
        <end position="137"/>
    </location>
</feature>
<accession>A0A517QFA7</accession>
<feature type="transmembrane region" description="Helical" evidence="10">
    <location>
        <begin position="231"/>
        <end position="249"/>
    </location>
</feature>
<dbReference type="Proteomes" id="UP000315647">
    <property type="component" value="Chromosome"/>
</dbReference>
<feature type="transmembrane region" description="Helical" evidence="10">
    <location>
        <begin position="78"/>
        <end position="100"/>
    </location>
</feature>
<comment type="function">
    <text evidence="10 11">The central subunit of the protein translocation channel SecYEG. Consists of two halves formed by TMs 1-5 and 6-10. These two domains form a lateral gate at the front which open onto the bilayer between TMs 2 and 7, and are clamped together by SecE at the back. The channel is closed by both a pore ring composed of hydrophobic SecY resides and a short helix (helix 2A) on the extracellular side of the membrane which forms a plug. The plug probably moves laterally to allow the channel to open. The ring and the pore may move independently.</text>
</comment>
<evidence type="ECO:0000256" key="4">
    <source>
        <dbReference type="ARBA" id="ARBA00022692"/>
    </source>
</evidence>
<feature type="transmembrane region" description="Helical" evidence="10">
    <location>
        <begin position="18"/>
        <end position="39"/>
    </location>
</feature>